<evidence type="ECO:0000313" key="2">
    <source>
        <dbReference type="EMBL" id="OXM13757.1"/>
    </source>
</evidence>
<gene>
    <name evidence="2" type="ORF">CGZ75_22345</name>
</gene>
<sequence>MKPSIQVLENGTDAMSAVRELSRRGYNKDEIFVLAHDKDQTDRLAENSEANKIGMSEEGMFDSMANMFRSRGDELRSKLESVGLTNLEAERYEEVLDQGKILVIAKTR</sequence>
<dbReference type="EMBL" id="NMUQ01000003">
    <property type="protein sequence ID" value="OXM13757.1"/>
    <property type="molecule type" value="Genomic_DNA"/>
</dbReference>
<comment type="caution">
    <text evidence="2">The sequence shown here is derived from an EMBL/GenBank/DDBJ whole genome shotgun (WGS) entry which is preliminary data.</text>
</comment>
<dbReference type="AlphaFoldDB" id="A0A229NV41"/>
<protein>
    <submittedName>
        <fullName evidence="2">General stress protein</fullName>
    </submittedName>
</protein>
<dbReference type="Pfam" id="PF11181">
    <property type="entry name" value="YflT"/>
    <property type="match status" value="1"/>
</dbReference>
<evidence type="ECO:0000259" key="1">
    <source>
        <dbReference type="Pfam" id="PF11181"/>
    </source>
</evidence>
<reference evidence="2 3" key="1">
    <citation type="submission" date="2017-07" db="EMBL/GenBank/DDBJ databases">
        <title>Paenibacillus herberti R33 genome sequencing and assembly.</title>
        <authorList>
            <person name="Su W."/>
        </authorList>
    </citation>
    <scope>NUCLEOTIDE SEQUENCE [LARGE SCALE GENOMIC DNA]</scope>
    <source>
        <strain evidence="2 3">R33</strain>
    </source>
</reference>
<keyword evidence="3" id="KW-1185">Reference proteome</keyword>
<dbReference type="RefSeq" id="WP_089526459.1">
    <property type="nucleotide sequence ID" value="NZ_NMUQ01000003.1"/>
</dbReference>
<dbReference type="InterPro" id="IPR025889">
    <property type="entry name" value="GSP17M-like_dom"/>
</dbReference>
<organism evidence="2 3">
    <name type="scientific">Paenibacillus herberti</name>
    <dbReference type="NCBI Taxonomy" id="1619309"/>
    <lineage>
        <taxon>Bacteria</taxon>
        <taxon>Bacillati</taxon>
        <taxon>Bacillota</taxon>
        <taxon>Bacilli</taxon>
        <taxon>Bacillales</taxon>
        <taxon>Paenibacillaceae</taxon>
        <taxon>Paenibacillus</taxon>
    </lineage>
</organism>
<feature type="domain" description="General stress protein 17M-like" evidence="1">
    <location>
        <begin position="4"/>
        <end position="99"/>
    </location>
</feature>
<proteinExistence type="predicted"/>
<name>A0A229NV41_9BACL</name>
<dbReference type="OrthoDB" id="2353304at2"/>
<dbReference type="Proteomes" id="UP000215145">
    <property type="component" value="Unassembled WGS sequence"/>
</dbReference>
<evidence type="ECO:0000313" key="3">
    <source>
        <dbReference type="Proteomes" id="UP000215145"/>
    </source>
</evidence>
<accession>A0A229NV41</accession>